<accession>A0A928WYE4</accession>
<sequence length="278" mass="31594">MPLPDNFSPVEHLQDTIRRTFSREVREWFRDIDLDGDLDIATPRSSLALACEHRDDDSFNMTIGRILLFETLRGRFADRLVNASSGAGSTTYRTDVRRRTRPKISLYFIEDANDVETGYAPVDGTISFRLMDHTPSSITPVIAQTYAQRIKSNFDIGGGFVWKKGKNMYSYSDWPNGYQLQLLCRTDTEARRIVDAVLDVQSHVPDWSYFNEKINAEPASAFPIIPDIDRAYGEQRRQPRRRPVADVRFQYATLEVLGVANPVVLVDRSGVLPTALVS</sequence>
<dbReference type="AlphaFoldDB" id="A0A928WYE4"/>
<proteinExistence type="predicted"/>
<reference evidence="1" key="1">
    <citation type="submission" date="2020-10" db="EMBL/GenBank/DDBJ databases">
        <authorList>
            <person name="Castelo-Branco R."/>
            <person name="Eusebio N."/>
            <person name="Adriana R."/>
            <person name="Vieira A."/>
            <person name="Brugerolle De Fraissinette N."/>
            <person name="Rezende De Castro R."/>
            <person name="Schneider M.P."/>
            <person name="Vasconcelos V."/>
            <person name="Leao P.N."/>
        </authorList>
    </citation>
    <scope>NUCLEOTIDE SEQUENCE</scope>
    <source>
        <strain evidence="1">LEGE 11479</strain>
    </source>
</reference>
<comment type="caution">
    <text evidence="1">The sequence shown here is derived from an EMBL/GenBank/DDBJ whole genome shotgun (WGS) entry which is preliminary data.</text>
</comment>
<dbReference type="EMBL" id="JADEXP010000002">
    <property type="protein sequence ID" value="MBE9065132.1"/>
    <property type="molecule type" value="Genomic_DNA"/>
</dbReference>
<organism evidence="1 2">
    <name type="scientific">Leptolyngbya cf. ectocarpi LEGE 11479</name>
    <dbReference type="NCBI Taxonomy" id="1828722"/>
    <lineage>
        <taxon>Bacteria</taxon>
        <taxon>Bacillati</taxon>
        <taxon>Cyanobacteriota</taxon>
        <taxon>Cyanophyceae</taxon>
        <taxon>Leptolyngbyales</taxon>
        <taxon>Leptolyngbyaceae</taxon>
        <taxon>Leptolyngbya group</taxon>
        <taxon>Leptolyngbya</taxon>
    </lineage>
</organism>
<name>A0A928WYE4_LEPEC</name>
<dbReference type="Proteomes" id="UP000615026">
    <property type="component" value="Unassembled WGS sequence"/>
</dbReference>
<keyword evidence="2" id="KW-1185">Reference proteome</keyword>
<protein>
    <submittedName>
        <fullName evidence="1">Uncharacterized protein</fullName>
    </submittedName>
</protein>
<evidence type="ECO:0000313" key="1">
    <source>
        <dbReference type="EMBL" id="MBE9065132.1"/>
    </source>
</evidence>
<evidence type="ECO:0000313" key="2">
    <source>
        <dbReference type="Proteomes" id="UP000615026"/>
    </source>
</evidence>
<gene>
    <name evidence="1" type="ORF">IQ260_00500</name>
</gene>